<dbReference type="GO" id="GO:0016020">
    <property type="term" value="C:membrane"/>
    <property type="evidence" value="ECO:0007669"/>
    <property type="project" value="UniProtKB-SubCell"/>
</dbReference>
<accession>A0A0D7WVZ0</accession>
<dbReference type="InterPro" id="IPR002549">
    <property type="entry name" value="AI-2E-like"/>
</dbReference>
<comment type="similarity">
    <text evidence="2">Belongs to the autoinducer-2 exporter (AI-2E) (TC 2.A.86) family.</text>
</comment>
<evidence type="ECO:0000256" key="5">
    <source>
        <dbReference type="ARBA" id="ARBA00023136"/>
    </source>
</evidence>
<feature type="transmembrane region" description="Helical" evidence="6">
    <location>
        <begin position="229"/>
        <end position="248"/>
    </location>
</feature>
<keyword evidence="3 6" id="KW-0812">Transmembrane</keyword>
<sequence length="372" mass="41543">MSRLILNRIFRTLWVVVVIIALLLGIYVLFPLVYPFLFAWLVAYAMNPLVHFLRSQARLPRWMAVTVSLFVYLGGIAVVLSAAITRMVREIIRLTMTFDGHIEHFKSLFIDLTQSDLIQNVINEINQFIRNNPDYYHTINSNIDKTTQTVSSAVTTLVAQFFNGILNLLTSLPNMGAVLMVIVLAAFFISKDWDQHSQMLSNTVPDTIRKPMSGIWHDLRKALFGYLRAQFIIISITAVTVIIGLFILRVESAFTIGLMIGLVDLLPYLGVGIVMIPWILYAYMSSNLALGVGLSILYIILLVGRQIVEPKVLASSVGLNPLPTLIGMFIGLKLFGVLGLIIGPVSLIVVDALNRANVIQDLRNYILAGRVR</sequence>
<dbReference type="PANTHER" id="PTHR21716:SF68">
    <property type="entry name" value="TRANSPORT PROTEIN YTVI-RELATED"/>
    <property type="match status" value="1"/>
</dbReference>
<dbReference type="NCBIfam" id="TIGR02872">
    <property type="entry name" value="spore_ytvI"/>
    <property type="match status" value="1"/>
</dbReference>
<evidence type="ECO:0000313" key="8">
    <source>
        <dbReference type="Proteomes" id="UP000032534"/>
    </source>
</evidence>
<protein>
    <submittedName>
        <fullName evidence="7">Permease</fullName>
    </submittedName>
</protein>
<proteinExistence type="inferred from homology"/>
<evidence type="ECO:0000313" key="7">
    <source>
        <dbReference type="EMBL" id="KJD42888.1"/>
    </source>
</evidence>
<evidence type="ECO:0000256" key="2">
    <source>
        <dbReference type="ARBA" id="ARBA00009773"/>
    </source>
</evidence>
<dbReference type="PANTHER" id="PTHR21716">
    <property type="entry name" value="TRANSMEMBRANE PROTEIN"/>
    <property type="match status" value="1"/>
</dbReference>
<feature type="transmembrane region" description="Helical" evidence="6">
    <location>
        <begin position="12"/>
        <end position="30"/>
    </location>
</feature>
<evidence type="ECO:0000256" key="3">
    <source>
        <dbReference type="ARBA" id="ARBA00022692"/>
    </source>
</evidence>
<keyword evidence="4 6" id="KW-1133">Transmembrane helix</keyword>
<comment type="subcellular location">
    <subcellularLocation>
        <location evidence="1">Membrane</location>
        <topology evidence="1">Multi-pass membrane protein</topology>
    </subcellularLocation>
</comment>
<dbReference type="RefSeq" id="WP_044648772.1">
    <property type="nucleotide sequence ID" value="NZ_JTHP01000078.1"/>
</dbReference>
<feature type="transmembrane region" description="Helical" evidence="6">
    <location>
        <begin position="165"/>
        <end position="189"/>
    </location>
</feature>
<evidence type="ECO:0000256" key="6">
    <source>
        <dbReference type="SAM" id="Phobius"/>
    </source>
</evidence>
<name>A0A0D7WVZ0_9BACL</name>
<reference evidence="7 8" key="1">
    <citation type="submission" date="2014-11" db="EMBL/GenBank/DDBJ databases">
        <title>Draft Genome Sequences of Paenibacillus polymyxa NRRL B-30509 and Paenibacillus terrae NRRL B-30644, Strains from a Poultry Environment that Produce Tridecaptin A and Paenicidins.</title>
        <authorList>
            <person name="van Belkum M.J."/>
            <person name="Lohans C.T."/>
            <person name="Vederas J.C."/>
        </authorList>
    </citation>
    <scope>NUCLEOTIDE SEQUENCE [LARGE SCALE GENOMIC DNA]</scope>
    <source>
        <strain evidence="7 8">NRRL B-30644</strain>
    </source>
</reference>
<keyword evidence="8" id="KW-1185">Reference proteome</keyword>
<evidence type="ECO:0000256" key="1">
    <source>
        <dbReference type="ARBA" id="ARBA00004141"/>
    </source>
</evidence>
<dbReference type="PATRIC" id="fig|159743.3.peg.5691"/>
<keyword evidence="5 6" id="KW-0472">Membrane</keyword>
<organism evidence="7 8">
    <name type="scientific">Paenibacillus terrae</name>
    <dbReference type="NCBI Taxonomy" id="159743"/>
    <lineage>
        <taxon>Bacteria</taxon>
        <taxon>Bacillati</taxon>
        <taxon>Bacillota</taxon>
        <taxon>Bacilli</taxon>
        <taxon>Bacillales</taxon>
        <taxon>Paenibacillaceae</taxon>
        <taxon>Paenibacillus</taxon>
    </lineage>
</organism>
<gene>
    <name evidence="7" type="ORF">QD47_25650</name>
</gene>
<feature type="transmembrane region" description="Helical" evidence="6">
    <location>
        <begin position="328"/>
        <end position="353"/>
    </location>
</feature>
<evidence type="ECO:0000256" key="4">
    <source>
        <dbReference type="ARBA" id="ARBA00022989"/>
    </source>
</evidence>
<dbReference type="Proteomes" id="UP000032534">
    <property type="component" value="Unassembled WGS sequence"/>
</dbReference>
<feature type="transmembrane region" description="Helical" evidence="6">
    <location>
        <begin position="62"/>
        <end position="84"/>
    </location>
</feature>
<feature type="transmembrane region" description="Helical" evidence="6">
    <location>
        <begin position="288"/>
        <end position="308"/>
    </location>
</feature>
<dbReference type="InterPro" id="IPR014227">
    <property type="entry name" value="YtvI-like"/>
</dbReference>
<comment type="caution">
    <text evidence="7">The sequence shown here is derived from an EMBL/GenBank/DDBJ whole genome shotgun (WGS) entry which is preliminary data.</text>
</comment>
<dbReference type="AlphaFoldDB" id="A0A0D7WVZ0"/>
<dbReference type="Pfam" id="PF01594">
    <property type="entry name" value="AI-2E_transport"/>
    <property type="match status" value="1"/>
</dbReference>
<dbReference type="GO" id="GO:0055085">
    <property type="term" value="P:transmembrane transport"/>
    <property type="evidence" value="ECO:0007669"/>
    <property type="project" value="TreeGrafter"/>
</dbReference>
<dbReference type="OrthoDB" id="9774361at2"/>
<dbReference type="EMBL" id="JTHP01000078">
    <property type="protein sequence ID" value="KJD42888.1"/>
    <property type="molecule type" value="Genomic_DNA"/>
</dbReference>
<feature type="transmembrane region" description="Helical" evidence="6">
    <location>
        <begin position="254"/>
        <end position="281"/>
    </location>
</feature>